<dbReference type="EMBL" id="HBII01002642">
    <property type="protein sequence ID" value="CAE0342294.1"/>
    <property type="molecule type" value="Transcribed_RNA"/>
</dbReference>
<dbReference type="InterPro" id="IPR050928">
    <property type="entry name" value="ATP-dep_Zn_Metalloprotease"/>
</dbReference>
<evidence type="ECO:0000256" key="7">
    <source>
        <dbReference type="SAM" id="MobiDB-lite"/>
    </source>
</evidence>
<reference evidence="9" key="1">
    <citation type="submission" date="2021-01" db="EMBL/GenBank/DDBJ databases">
        <authorList>
            <person name="Corre E."/>
            <person name="Pelletier E."/>
            <person name="Niang G."/>
            <person name="Scheremetjew M."/>
            <person name="Finn R."/>
            <person name="Kale V."/>
            <person name="Holt S."/>
            <person name="Cochrane G."/>
            <person name="Meng A."/>
            <person name="Brown T."/>
            <person name="Cohen L."/>
        </authorList>
    </citation>
    <scope>NUCLEOTIDE SEQUENCE</scope>
    <source>
        <strain evidence="9">FSP1.4</strain>
    </source>
</reference>
<dbReference type="GO" id="GO:0005524">
    <property type="term" value="F:ATP binding"/>
    <property type="evidence" value="ECO:0007669"/>
    <property type="project" value="UniProtKB-KW"/>
</dbReference>
<evidence type="ECO:0000313" key="10">
    <source>
        <dbReference type="EMBL" id="CAE0342294.1"/>
    </source>
</evidence>
<keyword evidence="3" id="KW-0547">Nucleotide-binding</keyword>
<keyword evidence="6" id="KW-0378">Hydrolase</keyword>
<dbReference type="GO" id="GO:0005745">
    <property type="term" value="C:m-AAA complex"/>
    <property type="evidence" value="ECO:0007669"/>
    <property type="project" value="TreeGrafter"/>
</dbReference>
<dbReference type="GO" id="GO:0004222">
    <property type="term" value="F:metalloendopeptidase activity"/>
    <property type="evidence" value="ECO:0007669"/>
    <property type="project" value="InterPro"/>
</dbReference>
<keyword evidence="2" id="KW-0479">Metal-binding</keyword>
<dbReference type="GO" id="GO:0034982">
    <property type="term" value="P:mitochondrial protein processing"/>
    <property type="evidence" value="ECO:0007669"/>
    <property type="project" value="TreeGrafter"/>
</dbReference>
<evidence type="ECO:0000256" key="3">
    <source>
        <dbReference type="ARBA" id="ARBA00022741"/>
    </source>
</evidence>
<feature type="region of interest" description="Disordered" evidence="7">
    <location>
        <begin position="97"/>
        <end position="148"/>
    </location>
</feature>
<evidence type="ECO:0000259" key="8">
    <source>
        <dbReference type="Pfam" id="PF01434"/>
    </source>
</evidence>
<keyword evidence="5" id="KW-0067">ATP-binding</keyword>
<dbReference type="PANTHER" id="PTHR43655">
    <property type="entry name" value="ATP-DEPENDENT PROTEASE"/>
    <property type="match status" value="1"/>
</dbReference>
<feature type="compositionally biased region" description="Basic and acidic residues" evidence="7">
    <location>
        <begin position="126"/>
        <end position="148"/>
    </location>
</feature>
<protein>
    <recommendedName>
        <fullName evidence="8">Peptidase M41 domain-containing protein</fullName>
    </recommendedName>
</protein>
<evidence type="ECO:0000256" key="2">
    <source>
        <dbReference type="ARBA" id="ARBA00022723"/>
    </source>
</evidence>
<dbReference type="InterPro" id="IPR000642">
    <property type="entry name" value="Peptidase_M41"/>
</dbReference>
<comment type="cofactor">
    <cofactor evidence="1">
        <name>Zn(2+)</name>
        <dbReference type="ChEBI" id="CHEBI:29105"/>
    </cofactor>
</comment>
<dbReference type="PANTHER" id="PTHR43655:SF2">
    <property type="entry name" value="AFG3 LIKE MATRIX AAA PEPTIDASE SUBUNIT 2, ISOFORM A"/>
    <property type="match status" value="1"/>
</dbReference>
<dbReference type="GO" id="GO:0046872">
    <property type="term" value="F:metal ion binding"/>
    <property type="evidence" value="ECO:0007669"/>
    <property type="project" value="UniProtKB-KW"/>
</dbReference>
<accession>A0A7S3N569</accession>
<gene>
    <name evidence="9" type="ORF">EHAR0213_LOCUS1200</name>
    <name evidence="10" type="ORF">EHAR0213_LOCUS1201</name>
</gene>
<dbReference type="SUPFAM" id="SSF140990">
    <property type="entry name" value="FtsH protease domain-like"/>
    <property type="match status" value="1"/>
</dbReference>
<keyword evidence="4" id="KW-0862">Zinc</keyword>
<evidence type="ECO:0000256" key="4">
    <source>
        <dbReference type="ARBA" id="ARBA00022833"/>
    </source>
</evidence>
<dbReference type="Pfam" id="PF01434">
    <property type="entry name" value="Peptidase_M41"/>
    <property type="match status" value="1"/>
</dbReference>
<keyword evidence="6" id="KW-0482">Metalloprotease</keyword>
<proteinExistence type="predicted"/>
<organism evidence="9">
    <name type="scientific">Euplotes harpa</name>
    <dbReference type="NCBI Taxonomy" id="151035"/>
    <lineage>
        <taxon>Eukaryota</taxon>
        <taxon>Sar</taxon>
        <taxon>Alveolata</taxon>
        <taxon>Ciliophora</taxon>
        <taxon>Intramacronucleata</taxon>
        <taxon>Spirotrichea</taxon>
        <taxon>Hypotrichia</taxon>
        <taxon>Euplotida</taxon>
        <taxon>Euplotidae</taxon>
        <taxon>Euplotes</taxon>
    </lineage>
</organism>
<evidence type="ECO:0000256" key="1">
    <source>
        <dbReference type="ARBA" id="ARBA00001947"/>
    </source>
</evidence>
<name>A0A7S3N569_9SPIT</name>
<evidence type="ECO:0000256" key="6">
    <source>
        <dbReference type="ARBA" id="ARBA00023049"/>
    </source>
</evidence>
<dbReference type="Gene3D" id="1.20.58.760">
    <property type="entry name" value="Peptidase M41"/>
    <property type="match status" value="1"/>
</dbReference>
<dbReference type="InterPro" id="IPR037219">
    <property type="entry name" value="Peptidase_M41-like"/>
</dbReference>
<evidence type="ECO:0000313" key="9">
    <source>
        <dbReference type="EMBL" id="CAE0342293.1"/>
    </source>
</evidence>
<keyword evidence="6" id="KW-0645">Protease</keyword>
<evidence type="ECO:0000256" key="5">
    <source>
        <dbReference type="ARBA" id="ARBA00022840"/>
    </source>
</evidence>
<dbReference type="GO" id="GO:0004176">
    <property type="term" value="F:ATP-dependent peptidase activity"/>
    <property type="evidence" value="ECO:0007669"/>
    <property type="project" value="InterPro"/>
</dbReference>
<dbReference type="AlphaFoldDB" id="A0A7S3N569"/>
<sequence>MNKNIGMVSYHQEEGYQKPYSESTGSRIDEEVKSIINKAYVETKELLESKKELIDNLAKTLLEKEVVTLPDLIKVLGERPWPMKEHIREYLEEIQERNKEEQEAAVAAQEAKAKEDDTDKEDDVAEKENDAAEKDDGDKSEDTKDSKK</sequence>
<feature type="domain" description="Peptidase M41" evidence="8">
    <location>
        <begin position="1"/>
        <end position="73"/>
    </location>
</feature>
<dbReference type="EMBL" id="HBII01002641">
    <property type="protein sequence ID" value="CAE0342293.1"/>
    <property type="molecule type" value="Transcribed_RNA"/>
</dbReference>